<name>A0A5J5CQ74_9PERO</name>
<evidence type="ECO:0000313" key="1">
    <source>
        <dbReference type="EMBL" id="KAA8582776.1"/>
    </source>
</evidence>
<dbReference type="AlphaFoldDB" id="A0A5J5CQ74"/>
<dbReference type="Proteomes" id="UP000327493">
    <property type="component" value="Chromosome 19"/>
</dbReference>
<gene>
    <name evidence="1" type="ORF">FQN60_006447</name>
</gene>
<organism evidence="1 2">
    <name type="scientific">Etheostoma spectabile</name>
    <name type="common">orangethroat darter</name>
    <dbReference type="NCBI Taxonomy" id="54343"/>
    <lineage>
        <taxon>Eukaryota</taxon>
        <taxon>Metazoa</taxon>
        <taxon>Chordata</taxon>
        <taxon>Craniata</taxon>
        <taxon>Vertebrata</taxon>
        <taxon>Euteleostomi</taxon>
        <taxon>Actinopterygii</taxon>
        <taxon>Neopterygii</taxon>
        <taxon>Teleostei</taxon>
        <taxon>Neoteleostei</taxon>
        <taxon>Acanthomorphata</taxon>
        <taxon>Eupercaria</taxon>
        <taxon>Perciformes</taxon>
        <taxon>Percoidei</taxon>
        <taxon>Percidae</taxon>
        <taxon>Etheostomatinae</taxon>
        <taxon>Etheostoma</taxon>
    </lineage>
</organism>
<keyword evidence="2" id="KW-1185">Reference proteome</keyword>
<accession>A0A5J5CQ74</accession>
<dbReference type="EMBL" id="VOFY01000019">
    <property type="protein sequence ID" value="KAA8582776.1"/>
    <property type="molecule type" value="Genomic_DNA"/>
</dbReference>
<reference evidence="1 2" key="1">
    <citation type="submission" date="2019-08" db="EMBL/GenBank/DDBJ databases">
        <title>A chromosome-level genome assembly, high-density linkage maps, and genome scans reveal the genomic architecture of hybrid incompatibilities underlying speciation via character displacement in darters (Percidae: Etheostominae).</title>
        <authorList>
            <person name="Moran R.L."/>
            <person name="Catchen J.M."/>
            <person name="Fuller R.C."/>
        </authorList>
    </citation>
    <scope>NUCLEOTIDE SEQUENCE [LARGE SCALE GENOMIC DNA]</scope>
    <source>
        <strain evidence="1">EspeVRDwgs_2016</strain>
        <tissue evidence="1">Muscle</tissue>
    </source>
</reference>
<sequence>MKSSFRVFELGSCSPAFHPSCEIAGLSGLVPQLEATICQLTCRWRPPRPPSRSPLHRCTPRRPLKIHNRLWNYQQLYHEVVDDC</sequence>
<comment type="caution">
    <text evidence="1">The sequence shown here is derived from an EMBL/GenBank/DDBJ whole genome shotgun (WGS) entry which is preliminary data.</text>
</comment>
<proteinExistence type="predicted"/>
<evidence type="ECO:0000313" key="2">
    <source>
        <dbReference type="Proteomes" id="UP000327493"/>
    </source>
</evidence>
<protein>
    <submittedName>
        <fullName evidence="1">Uncharacterized protein</fullName>
    </submittedName>
</protein>